<dbReference type="GO" id="GO:0003723">
    <property type="term" value="F:RNA binding"/>
    <property type="evidence" value="ECO:0007669"/>
    <property type="project" value="InterPro"/>
</dbReference>
<protein>
    <recommendedName>
        <fullName evidence="5">Pseudouridine synthase RsuA/RluA-like domain-containing protein</fullName>
    </recommendedName>
</protein>
<name>A0A7C9CD17_OPUST</name>
<dbReference type="Gene3D" id="3.30.2350.10">
    <property type="entry name" value="Pseudouridine synthase"/>
    <property type="match status" value="1"/>
</dbReference>
<proteinExistence type="inferred from homology"/>
<dbReference type="CDD" id="cd02869">
    <property type="entry name" value="PseudoU_synth_RluA_like"/>
    <property type="match status" value="1"/>
</dbReference>
<evidence type="ECO:0000313" key="6">
    <source>
        <dbReference type="EMBL" id="MBA4614447.1"/>
    </source>
</evidence>
<dbReference type="InterPro" id="IPR006145">
    <property type="entry name" value="PsdUridine_synth_RsuA/RluA"/>
</dbReference>
<keyword evidence="3" id="KW-0496">Mitochondrion</keyword>
<keyword evidence="4" id="KW-0413">Isomerase</keyword>
<reference evidence="6" key="1">
    <citation type="journal article" date="2013" name="J. Plant Res.">
        <title>Effect of fungi and light on seed germination of three Opuntia species from semiarid lands of central Mexico.</title>
        <authorList>
            <person name="Delgado-Sanchez P."/>
            <person name="Jimenez-Bremont J.F."/>
            <person name="Guerrero-Gonzalez Mde L."/>
            <person name="Flores J."/>
        </authorList>
    </citation>
    <scope>NUCLEOTIDE SEQUENCE</scope>
    <source>
        <tissue evidence="6">Cladode</tissue>
    </source>
</reference>
<dbReference type="InterPro" id="IPR050188">
    <property type="entry name" value="RluA_PseudoU_synthase"/>
</dbReference>
<dbReference type="GO" id="GO:0000455">
    <property type="term" value="P:enzyme-directed rRNA pseudouridine synthesis"/>
    <property type="evidence" value="ECO:0007669"/>
    <property type="project" value="TreeGrafter"/>
</dbReference>
<dbReference type="GO" id="GO:0005739">
    <property type="term" value="C:mitochondrion"/>
    <property type="evidence" value="ECO:0007669"/>
    <property type="project" value="UniProtKB-SubCell"/>
</dbReference>
<dbReference type="EMBL" id="GISG01002358">
    <property type="protein sequence ID" value="MBA4614447.1"/>
    <property type="molecule type" value="Transcribed_RNA"/>
</dbReference>
<evidence type="ECO:0000256" key="1">
    <source>
        <dbReference type="ARBA" id="ARBA00004173"/>
    </source>
</evidence>
<dbReference type="Pfam" id="PF00849">
    <property type="entry name" value="PseudoU_synth_2"/>
    <property type="match status" value="1"/>
</dbReference>
<comment type="subcellular location">
    <subcellularLocation>
        <location evidence="1">Mitochondrion</location>
    </subcellularLocation>
</comment>
<feature type="domain" description="Pseudouridine synthase RsuA/RluA-like" evidence="5">
    <location>
        <begin position="186"/>
        <end position="354"/>
    </location>
</feature>
<evidence type="ECO:0000256" key="3">
    <source>
        <dbReference type="ARBA" id="ARBA00023128"/>
    </source>
</evidence>
<evidence type="ECO:0000259" key="5">
    <source>
        <dbReference type="Pfam" id="PF00849"/>
    </source>
</evidence>
<dbReference type="GO" id="GO:0009982">
    <property type="term" value="F:pseudouridine synthase activity"/>
    <property type="evidence" value="ECO:0007669"/>
    <property type="project" value="InterPro"/>
</dbReference>
<dbReference type="InterPro" id="IPR020103">
    <property type="entry name" value="PsdUridine_synth_cat_dom_sf"/>
</dbReference>
<evidence type="ECO:0000256" key="4">
    <source>
        <dbReference type="ARBA" id="ARBA00023235"/>
    </source>
</evidence>
<comment type="similarity">
    <text evidence="2">Belongs to the pseudouridine synthase RluA family.</text>
</comment>
<reference evidence="6" key="2">
    <citation type="submission" date="2020-07" db="EMBL/GenBank/DDBJ databases">
        <authorList>
            <person name="Vera ALvarez R."/>
            <person name="Arias-Moreno D.M."/>
            <person name="Jimenez-Jacinto V."/>
            <person name="Jimenez-Bremont J.F."/>
            <person name="Swaminathan K."/>
            <person name="Moose S.P."/>
            <person name="Guerrero-Gonzalez M.L."/>
            <person name="Marino-Ramirez L."/>
            <person name="Landsman D."/>
            <person name="Rodriguez-Kessler M."/>
            <person name="Delgado-Sanchez P."/>
        </authorList>
    </citation>
    <scope>NUCLEOTIDE SEQUENCE</scope>
    <source>
        <tissue evidence="6">Cladode</tissue>
    </source>
</reference>
<dbReference type="PANTHER" id="PTHR21600">
    <property type="entry name" value="MITOCHONDRIAL RNA PSEUDOURIDINE SYNTHASE"/>
    <property type="match status" value="1"/>
</dbReference>
<evidence type="ECO:0000256" key="2">
    <source>
        <dbReference type="ARBA" id="ARBA00010876"/>
    </source>
</evidence>
<dbReference type="SUPFAM" id="SSF55120">
    <property type="entry name" value="Pseudouridine synthase"/>
    <property type="match status" value="1"/>
</dbReference>
<sequence>MRRVLCSPATSANTAVLLDQKFFHATTAICSPTIQEETKKLKEKEAGKRSSKGKWVTLPLFNTTIDSNSLGKRLTGEGNEPIESTTTALKWVLRCCPHLPRSLVQKLFRLRQVRRECFKEGNSGHDAGSQECQLKRVAAKDLIRKGDQLLLPITVKESHAKKHGCQCSEEEMSYIRSLELHKDSSIIAINKPPKLPVQGGHGIKKSLDELAATCLRYDYDDPPRLVHRLDRDSSGILVMGRTQTSTSLLHSIFREKTFGVLDDKEITWRKRTLQKRYLALVFGVPRQLKGLISAPLTKVVLDDGKSERITVADHSSSSQHAVTEYRVIETSYGYTWLELSPITGRKHQLRVHCAEVLGTPIVGDYKYGWHAHRKWKPLSPMKPSPDKKLEEEKLNALGLDLECGSIAEKQPHLHLHCKQMILPNISMALQHASSPDSDYDFSKLETLNLVAPLPSHMQRSWNLHSSVAKLGQCE</sequence>
<organism evidence="6">
    <name type="scientific">Opuntia streptacantha</name>
    <name type="common">Prickly pear cactus</name>
    <name type="synonym">Opuntia cardona</name>
    <dbReference type="NCBI Taxonomy" id="393608"/>
    <lineage>
        <taxon>Eukaryota</taxon>
        <taxon>Viridiplantae</taxon>
        <taxon>Streptophyta</taxon>
        <taxon>Embryophyta</taxon>
        <taxon>Tracheophyta</taxon>
        <taxon>Spermatophyta</taxon>
        <taxon>Magnoliopsida</taxon>
        <taxon>eudicotyledons</taxon>
        <taxon>Gunneridae</taxon>
        <taxon>Pentapetalae</taxon>
        <taxon>Caryophyllales</taxon>
        <taxon>Cactineae</taxon>
        <taxon>Cactaceae</taxon>
        <taxon>Opuntioideae</taxon>
        <taxon>Opuntia</taxon>
    </lineage>
</organism>
<dbReference type="PANTHER" id="PTHR21600:SF81">
    <property type="entry name" value="21S RRNA PSEUDOURIDINE(2819) SYNTHASE"/>
    <property type="match status" value="1"/>
</dbReference>
<accession>A0A7C9CD17</accession>
<dbReference type="AlphaFoldDB" id="A0A7C9CD17"/>